<dbReference type="AlphaFoldDB" id="A0A1J7CEC6"/>
<gene>
    <name evidence="1" type="ORF">BIV57_07925</name>
</gene>
<dbReference type="EMBL" id="MLCF01000034">
    <property type="protein sequence ID" value="OIV38034.1"/>
    <property type="molecule type" value="Genomic_DNA"/>
</dbReference>
<reference evidence="1 2" key="1">
    <citation type="submission" date="2016-10" db="EMBL/GenBank/DDBJ databases">
        <title>Genome sequence of Streptomyces gilvigriseus MUSC 26.</title>
        <authorList>
            <person name="Lee L.-H."/>
            <person name="Ser H.-L."/>
        </authorList>
    </citation>
    <scope>NUCLEOTIDE SEQUENCE [LARGE SCALE GENOMIC DNA]</scope>
    <source>
        <strain evidence="1 2">MUSC 26</strain>
    </source>
</reference>
<evidence type="ECO:0000313" key="2">
    <source>
        <dbReference type="Proteomes" id="UP000243342"/>
    </source>
</evidence>
<sequence length="90" mass="8514">MTLRFQPFGTASAKPGAVSVTMRYPVGAAVIVGLGSVEAAGTWTLTVGEACADACAVGGCASKGRVATTAAAAAAATSTPAAANTGPLVS</sequence>
<dbReference type="STRING" id="1428644.BIV57_07925"/>
<comment type="caution">
    <text evidence="1">The sequence shown here is derived from an EMBL/GenBank/DDBJ whole genome shotgun (WGS) entry which is preliminary data.</text>
</comment>
<dbReference type="Proteomes" id="UP000243342">
    <property type="component" value="Unassembled WGS sequence"/>
</dbReference>
<proteinExistence type="predicted"/>
<keyword evidence="2" id="KW-1185">Reference proteome</keyword>
<organism evidence="1 2">
    <name type="scientific">Mangrovactinospora gilvigrisea</name>
    <dbReference type="NCBI Taxonomy" id="1428644"/>
    <lineage>
        <taxon>Bacteria</taxon>
        <taxon>Bacillati</taxon>
        <taxon>Actinomycetota</taxon>
        <taxon>Actinomycetes</taxon>
        <taxon>Kitasatosporales</taxon>
        <taxon>Streptomycetaceae</taxon>
        <taxon>Mangrovactinospora</taxon>
    </lineage>
</organism>
<evidence type="ECO:0000313" key="1">
    <source>
        <dbReference type="EMBL" id="OIV38034.1"/>
    </source>
</evidence>
<protein>
    <submittedName>
        <fullName evidence="1">Uncharacterized protein</fullName>
    </submittedName>
</protein>
<accession>A0A1J7CEC6</accession>
<name>A0A1J7CEC6_9ACTN</name>